<name>A0AAD9WY44_9ROSI</name>
<keyword evidence="1" id="KW-1133">Transmembrane helix</keyword>
<evidence type="ECO:0000313" key="2">
    <source>
        <dbReference type="EMBL" id="KAK2646365.1"/>
    </source>
</evidence>
<comment type="caution">
    <text evidence="2">The sequence shown here is derived from an EMBL/GenBank/DDBJ whole genome shotgun (WGS) entry which is preliminary data.</text>
</comment>
<gene>
    <name evidence="2" type="ORF">Ddye_021560</name>
</gene>
<accession>A0AAD9WY44</accession>
<proteinExistence type="predicted"/>
<keyword evidence="3" id="KW-1185">Reference proteome</keyword>
<dbReference type="Proteomes" id="UP001280121">
    <property type="component" value="Unassembled WGS sequence"/>
</dbReference>
<dbReference type="EMBL" id="JANJYI010000006">
    <property type="protein sequence ID" value="KAK2646365.1"/>
    <property type="molecule type" value="Genomic_DNA"/>
</dbReference>
<dbReference type="PANTHER" id="PTHR33116">
    <property type="entry name" value="REVERSE TRANSCRIPTASE ZINC-BINDING DOMAIN-CONTAINING PROTEIN-RELATED-RELATED"/>
    <property type="match status" value="1"/>
</dbReference>
<dbReference type="AlphaFoldDB" id="A0AAD9WY44"/>
<dbReference type="PANTHER" id="PTHR33116:SF78">
    <property type="entry name" value="OS12G0587133 PROTEIN"/>
    <property type="match status" value="1"/>
</dbReference>
<evidence type="ECO:0000256" key="1">
    <source>
        <dbReference type="SAM" id="Phobius"/>
    </source>
</evidence>
<protein>
    <submittedName>
        <fullName evidence="2">Uncharacterized protein</fullName>
    </submittedName>
</protein>
<reference evidence="2" key="1">
    <citation type="journal article" date="2023" name="Plant J.">
        <title>Genome sequences and population genomics provide insights into the demographic history, inbreeding, and mutation load of two 'living fossil' tree species of Dipteronia.</title>
        <authorList>
            <person name="Feng Y."/>
            <person name="Comes H.P."/>
            <person name="Chen J."/>
            <person name="Zhu S."/>
            <person name="Lu R."/>
            <person name="Zhang X."/>
            <person name="Li P."/>
            <person name="Qiu J."/>
            <person name="Olsen K.M."/>
            <person name="Qiu Y."/>
        </authorList>
    </citation>
    <scope>NUCLEOTIDE SEQUENCE</scope>
    <source>
        <strain evidence="2">KIB01</strain>
    </source>
</reference>
<keyword evidence="1" id="KW-0472">Membrane</keyword>
<feature type="transmembrane region" description="Helical" evidence="1">
    <location>
        <begin position="20"/>
        <end position="42"/>
    </location>
</feature>
<keyword evidence="1" id="KW-0812">Transmembrane</keyword>
<sequence>MIKLTTWKRKFLNKSGRLVLIKAFLASIPIYFLSVFKIPMGMANSIERLQRNFLWGDSLGNKKLHLVRWDSMRKGEVFGGLGIDHIIDKNNSLLAKWIWRFGIEKDSI</sequence>
<organism evidence="2 3">
    <name type="scientific">Dipteronia dyeriana</name>
    <dbReference type="NCBI Taxonomy" id="168575"/>
    <lineage>
        <taxon>Eukaryota</taxon>
        <taxon>Viridiplantae</taxon>
        <taxon>Streptophyta</taxon>
        <taxon>Embryophyta</taxon>
        <taxon>Tracheophyta</taxon>
        <taxon>Spermatophyta</taxon>
        <taxon>Magnoliopsida</taxon>
        <taxon>eudicotyledons</taxon>
        <taxon>Gunneridae</taxon>
        <taxon>Pentapetalae</taxon>
        <taxon>rosids</taxon>
        <taxon>malvids</taxon>
        <taxon>Sapindales</taxon>
        <taxon>Sapindaceae</taxon>
        <taxon>Hippocastanoideae</taxon>
        <taxon>Acereae</taxon>
        <taxon>Dipteronia</taxon>
    </lineage>
</organism>
<evidence type="ECO:0000313" key="3">
    <source>
        <dbReference type="Proteomes" id="UP001280121"/>
    </source>
</evidence>